<dbReference type="eggNOG" id="COG0526">
    <property type="taxonomic scope" value="Bacteria"/>
</dbReference>
<feature type="domain" description="Thioredoxin" evidence="2">
    <location>
        <begin position="107"/>
        <end position="246"/>
    </location>
</feature>
<dbReference type="Pfam" id="PF08534">
    <property type="entry name" value="Redoxin"/>
    <property type="match status" value="1"/>
</dbReference>
<dbReference type="PROSITE" id="PS51352">
    <property type="entry name" value="THIOREDOXIN_2"/>
    <property type="match status" value="1"/>
</dbReference>
<reference evidence="3 4" key="1">
    <citation type="journal article" date="2009" name="J. Bacteriol.">
        <title>Complete genome sequence of Robiginitalea biformata HTCC2501.</title>
        <authorList>
            <person name="Oh H.M."/>
            <person name="Giovannoni S.J."/>
            <person name="Lee K."/>
            <person name="Ferriera S."/>
            <person name="Johnson J."/>
            <person name="Cho J.C."/>
        </authorList>
    </citation>
    <scope>NUCLEOTIDE SEQUENCE [LARGE SCALE GENOMIC DNA]</scope>
    <source>
        <strain evidence="4">ATCC BAA-864 / HTCC2501 / KCTC 12146</strain>
    </source>
</reference>
<dbReference type="HOGENOM" id="CLU_042529_11_0_10"/>
<keyword evidence="1" id="KW-1133">Transmembrane helix</keyword>
<evidence type="ECO:0000313" key="4">
    <source>
        <dbReference type="Proteomes" id="UP000009049"/>
    </source>
</evidence>
<dbReference type="PANTHER" id="PTHR42852:SF13">
    <property type="entry name" value="PROTEIN DIPZ"/>
    <property type="match status" value="1"/>
</dbReference>
<dbReference type="InterPro" id="IPR013740">
    <property type="entry name" value="Redoxin"/>
</dbReference>
<dbReference type="GO" id="GO:0016491">
    <property type="term" value="F:oxidoreductase activity"/>
    <property type="evidence" value="ECO:0007669"/>
    <property type="project" value="InterPro"/>
</dbReference>
<dbReference type="InterPro" id="IPR050553">
    <property type="entry name" value="Thioredoxin_ResA/DsbE_sf"/>
</dbReference>
<organism evidence="3 4">
    <name type="scientific">Robiginitalea biformata (strain ATCC BAA-864 / DSM 15991 / KCTC 12146 / HTCC2501)</name>
    <dbReference type="NCBI Taxonomy" id="313596"/>
    <lineage>
        <taxon>Bacteria</taxon>
        <taxon>Pseudomonadati</taxon>
        <taxon>Bacteroidota</taxon>
        <taxon>Flavobacteriia</taxon>
        <taxon>Flavobacteriales</taxon>
        <taxon>Flavobacteriaceae</taxon>
        <taxon>Robiginitalea</taxon>
    </lineage>
</organism>
<dbReference type="STRING" id="313596.RB2501_13044"/>
<dbReference type="InterPro" id="IPR013766">
    <property type="entry name" value="Thioredoxin_domain"/>
</dbReference>
<dbReference type="EMBL" id="CP001712">
    <property type="protein sequence ID" value="EAR15255.1"/>
    <property type="molecule type" value="Genomic_DNA"/>
</dbReference>
<name>A4CK56_ROBBH</name>
<keyword evidence="4" id="KW-1185">Reference proteome</keyword>
<protein>
    <submittedName>
        <fullName evidence="3">Thiol-disulfide isomerase and thioredoxins-like protein</fullName>
    </submittedName>
</protein>
<dbReference type="GO" id="GO:0016853">
    <property type="term" value="F:isomerase activity"/>
    <property type="evidence" value="ECO:0007669"/>
    <property type="project" value="UniProtKB-KW"/>
</dbReference>
<keyword evidence="1" id="KW-0812">Transmembrane</keyword>
<accession>A4CK56</accession>
<proteinExistence type="predicted"/>
<dbReference type="CDD" id="cd02966">
    <property type="entry name" value="TlpA_like_family"/>
    <property type="match status" value="1"/>
</dbReference>
<dbReference type="AlphaFoldDB" id="A4CK56"/>
<evidence type="ECO:0000256" key="1">
    <source>
        <dbReference type="SAM" id="Phobius"/>
    </source>
</evidence>
<evidence type="ECO:0000313" key="3">
    <source>
        <dbReference type="EMBL" id="EAR15255.1"/>
    </source>
</evidence>
<dbReference type="Proteomes" id="UP000009049">
    <property type="component" value="Chromosome"/>
</dbReference>
<dbReference type="KEGG" id="rbi:RB2501_13044"/>
<feature type="transmembrane region" description="Helical" evidence="1">
    <location>
        <begin position="56"/>
        <end position="74"/>
    </location>
</feature>
<keyword evidence="3" id="KW-0413">Isomerase</keyword>
<dbReference type="Gene3D" id="3.40.30.10">
    <property type="entry name" value="Glutaredoxin"/>
    <property type="match status" value="1"/>
</dbReference>
<dbReference type="PANTHER" id="PTHR42852">
    <property type="entry name" value="THIOL:DISULFIDE INTERCHANGE PROTEIN DSBE"/>
    <property type="match status" value="1"/>
</dbReference>
<gene>
    <name evidence="3" type="ordered locus">RB2501_13044</name>
</gene>
<sequence>MGVKNTIPAGNAAPQAEVREIIGRPVEIAIGAPGNSMYFCEAKCVIGKSMKLSKRTGIRIGLLLAIAAILIATGTHKRLVQGINYRLLEWGLRTPRSVHPDVFTPQPFTPDMARELQLVDETGRVVSLPEAMGNQTAFINKWATWCAPCIAEMPGIESLYEASGGDIAFVMISTDADFETAKAFKARKGYAFPVYTLASAEPGYLYSRSIPVTFLVPPQMDTIYRFEGMRDYDTPEFKAFLNGLGNER</sequence>
<dbReference type="SUPFAM" id="SSF52833">
    <property type="entry name" value="Thioredoxin-like"/>
    <property type="match status" value="1"/>
</dbReference>
<keyword evidence="1" id="KW-0472">Membrane</keyword>
<evidence type="ECO:0000259" key="2">
    <source>
        <dbReference type="PROSITE" id="PS51352"/>
    </source>
</evidence>
<dbReference type="InterPro" id="IPR036249">
    <property type="entry name" value="Thioredoxin-like_sf"/>
</dbReference>